<evidence type="ECO:0000256" key="5">
    <source>
        <dbReference type="ARBA" id="ARBA00023157"/>
    </source>
</evidence>
<dbReference type="GO" id="GO:0005886">
    <property type="term" value="C:plasma membrane"/>
    <property type="evidence" value="ECO:0007669"/>
    <property type="project" value="TreeGrafter"/>
</dbReference>
<dbReference type="OrthoDB" id="347083at2759"/>
<dbReference type="SMART" id="SM00303">
    <property type="entry name" value="GPS"/>
    <property type="match status" value="1"/>
</dbReference>
<accession>A0A8T3DUV0</accession>
<feature type="domain" description="GAIN-B" evidence="7">
    <location>
        <begin position="275"/>
        <end position="448"/>
    </location>
</feature>
<evidence type="ECO:0000256" key="1">
    <source>
        <dbReference type="ARBA" id="ARBA00004370"/>
    </source>
</evidence>
<dbReference type="AlphaFoldDB" id="A0A8T3DUV0"/>
<dbReference type="InterPro" id="IPR046338">
    <property type="entry name" value="GAIN_dom_sf"/>
</dbReference>
<dbReference type="InterPro" id="IPR057244">
    <property type="entry name" value="GAIN_B"/>
</dbReference>
<evidence type="ECO:0000256" key="3">
    <source>
        <dbReference type="ARBA" id="ARBA00022989"/>
    </source>
</evidence>
<dbReference type="PANTHER" id="PTHR12011:SF216">
    <property type="entry name" value="ADHESION G-PROTEIN COUPLED RECEPTOR D1"/>
    <property type="match status" value="1"/>
</dbReference>
<reference evidence="8" key="1">
    <citation type="submission" date="2021-01" db="EMBL/GenBank/DDBJ databases">
        <authorList>
            <person name="Zahm M."/>
            <person name="Roques C."/>
            <person name="Cabau C."/>
            <person name="Klopp C."/>
            <person name="Donnadieu C."/>
            <person name="Jouanno E."/>
            <person name="Lampietro C."/>
            <person name="Louis A."/>
            <person name="Herpin A."/>
            <person name="Echchiki A."/>
            <person name="Berthelot C."/>
            <person name="Parey E."/>
            <person name="Roest-Crollius H."/>
            <person name="Braasch I."/>
            <person name="Postlethwait J."/>
            <person name="Bobe J."/>
            <person name="Montfort J."/>
            <person name="Bouchez O."/>
            <person name="Begum T."/>
            <person name="Mejri S."/>
            <person name="Adams A."/>
            <person name="Chen W.-J."/>
            <person name="Guiguen Y."/>
        </authorList>
    </citation>
    <scope>NUCLEOTIDE SEQUENCE</scope>
    <source>
        <tissue evidence="8">Blood</tissue>
    </source>
</reference>
<dbReference type="InterPro" id="IPR013320">
    <property type="entry name" value="ConA-like_dom_sf"/>
</dbReference>
<dbReference type="PANTHER" id="PTHR12011">
    <property type="entry name" value="ADHESION G-PROTEIN COUPLED RECEPTOR"/>
    <property type="match status" value="1"/>
</dbReference>
<comment type="subcellular location">
    <subcellularLocation>
        <location evidence="1">Membrane</location>
    </subcellularLocation>
</comment>
<organism evidence="8 9">
    <name type="scientific">Albula goreensis</name>
    <dbReference type="NCBI Taxonomy" id="1534307"/>
    <lineage>
        <taxon>Eukaryota</taxon>
        <taxon>Metazoa</taxon>
        <taxon>Chordata</taxon>
        <taxon>Craniata</taxon>
        <taxon>Vertebrata</taxon>
        <taxon>Euteleostomi</taxon>
        <taxon>Actinopterygii</taxon>
        <taxon>Neopterygii</taxon>
        <taxon>Teleostei</taxon>
        <taxon>Albuliformes</taxon>
        <taxon>Albulidae</taxon>
        <taxon>Albula</taxon>
    </lineage>
</organism>
<feature type="compositionally biased region" description="Polar residues" evidence="6">
    <location>
        <begin position="484"/>
        <end position="497"/>
    </location>
</feature>
<comment type="caution">
    <text evidence="8">The sequence shown here is derived from an EMBL/GenBank/DDBJ whole genome shotgun (WGS) entry which is preliminary data.</text>
</comment>
<evidence type="ECO:0000313" key="8">
    <source>
        <dbReference type="EMBL" id="KAI1900883.1"/>
    </source>
</evidence>
<dbReference type="Proteomes" id="UP000829720">
    <property type="component" value="Unassembled WGS sequence"/>
</dbReference>
<dbReference type="EMBL" id="JAERUA010000004">
    <property type="protein sequence ID" value="KAI1900883.1"/>
    <property type="molecule type" value="Genomic_DNA"/>
</dbReference>
<evidence type="ECO:0000256" key="6">
    <source>
        <dbReference type="SAM" id="MobiDB-lite"/>
    </source>
</evidence>
<feature type="region of interest" description="Disordered" evidence="6">
    <location>
        <begin position="462"/>
        <end position="497"/>
    </location>
</feature>
<evidence type="ECO:0000259" key="7">
    <source>
        <dbReference type="PROSITE" id="PS50221"/>
    </source>
</evidence>
<evidence type="ECO:0000313" key="9">
    <source>
        <dbReference type="Proteomes" id="UP000829720"/>
    </source>
</evidence>
<keyword evidence="5" id="KW-1015">Disulfide bond</keyword>
<dbReference type="GO" id="GO:0007189">
    <property type="term" value="P:adenylate cyclase-activating G protein-coupled receptor signaling pathway"/>
    <property type="evidence" value="ECO:0007669"/>
    <property type="project" value="TreeGrafter"/>
</dbReference>
<dbReference type="InterPro" id="IPR000203">
    <property type="entry name" value="GPS"/>
</dbReference>
<dbReference type="Pfam" id="PF01825">
    <property type="entry name" value="GPS"/>
    <property type="match status" value="1"/>
</dbReference>
<keyword evidence="4" id="KW-0472">Membrane</keyword>
<keyword evidence="3" id="KW-1133">Transmembrane helix</keyword>
<keyword evidence="9" id="KW-1185">Reference proteome</keyword>
<keyword evidence="2" id="KW-0812">Transmembrane</keyword>
<dbReference type="Pfam" id="PF13385">
    <property type="entry name" value="Laminin_G_3"/>
    <property type="match status" value="1"/>
</dbReference>
<name>A0A8T3DUV0_9TELE</name>
<protein>
    <recommendedName>
        <fullName evidence="7">GAIN-B domain-containing protein</fullName>
    </recommendedName>
</protein>
<dbReference type="Gene3D" id="2.60.120.200">
    <property type="match status" value="1"/>
</dbReference>
<dbReference type="SUPFAM" id="SSF49899">
    <property type="entry name" value="Concanavalin A-like lectins/glucanases"/>
    <property type="match status" value="1"/>
</dbReference>
<dbReference type="Gene3D" id="2.60.220.50">
    <property type="match status" value="1"/>
</dbReference>
<gene>
    <name evidence="8" type="ORF">AGOR_G00054430</name>
</gene>
<dbReference type="GO" id="GO:0004930">
    <property type="term" value="F:G protein-coupled receptor activity"/>
    <property type="evidence" value="ECO:0007669"/>
    <property type="project" value="TreeGrafter"/>
</dbReference>
<evidence type="ECO:0000256" key="4">
    <source>
        <dbReference type="ARBA" id="ARBA00023136"/>
    </source>
</evidence>
<proteinExistence type="predicted"/>
<evidence type="ECO:0000256" key="2">
    <source>
        <dbReference type="ARBA" id="ARBA00022692"/>
    </source>
</evidence>
<dbReference type="PROSITE" id="PS50221">
    <property type="entry name" value="GAIN_B"/>
    <property type="match status" value="1"/>
</dbReference>
<sequence length="497" mass="54581">MNQEAGSRFAVSSGGKVISNGFSVYTNAYVGYVEFYTRGNSRRWRAKIKIPGPYWTHILFTWTLKDGLKVYVNGTFDVSDPEGSVSSHYGDTYQELVIGTANDDSYKHYVTGAFDEFVIWERALSPYEIWLYYKAATGQSVFTSTTAYVPTSTPTTVNTPVPTESSFTTVTNLPEEVESYEYPEPKPDVLESVSISLPEKNISQDTANNLTQAFLKSVQEVLSSPGWPEVEEHSPPMVSGLIQTVDEVMMNMVNNLESSPQSVISIGGKSSVADYSLMKIPQNYNLPLYRFPMQGKNYISVPGEAFTQQSQTTIVGLFYHNMHNYYKEISPLKTKINEATDFKDHKIQVASFLISLKVEPSPALSVNLSGAPLIKIVLTHVLNKEQYSLASNQSNKVFLYCAFLDYSTKEGVWSNEGCVRSSGNLTYSVCLCNHLTNFAILMQVVPLELFVPVSDCAISQPSSSSPAHTPVADGEGGTGPLSPAGSSTAPVSQALSL</sequence>